<keyword evidence="7" id="KW-1185">Reference proteome</keyword>
<name>A0A5C6EII0_9BACT</name>
<dbReference type="EMBL" id="SJPW01000007">
    <property type="protein sequence ID" value="TWU47466.1"/>
    <property type="molecule type" value="Genomic_DNA"/>
</dbReference>
<dbReference type="AlphaFoldDB" id="A0A5C6EII0"/>
<keyword evidence="4 5" id="KW-0408">Iron</keyword>
<evidence type="ECO:0000313" key="7">
    <source>
        <dbReference type="Proteomes" id="UP000318288"/>
    </source>
</evidence>
<evidence type="ECO:0008006" key="8">
    <source>
        <dbReference type="Google" id="ProtNLM"/>
    </source>
</evidence>
<accession>A0A5C6EII0</accession>
<comment type="caution">
    <text evidence="6">The sequence shown here is derived from an EMBL/GenBank/DDBJ whole genome shotgun (WGS) entry which is preliminary data.</text>
</comment>
<dbReference type="OrthoDB" id="9795814at2"/>
<keyword evidence="1" id="KW-0813">Transport</keyword>
<evidence type="ECO:0000256" key="2">
    <source>
        <dbReference type="ARBA" id="ARBA00022617"/>
    </source>
</evidence>
<organism evidence="6 7">
    <name type="scientific">Rubripirellula tenax</name>
    <dbReference type="NCBI Taxonomy" id="2528015"/>
    <lineage>
        <taxon>Bacteria</taxon>
        <taxon>Pseudomonadati</taxon>
        <taxon>Planctomycetota</taxon>
        <taxon>Planctomycetia</taxon>
        <taxon>Pirellulales</taxon>
        <taxon>Pirellulaceae</taxon>
        <taxon>Rubripirellula</taxon>
    </lineage>
</organism>
<dbReference type="Proteomes" id="UP000318288">
    <property type="component" value="Unassembled WGS sequence"/>
</dbReference>
<evidence type="ECO:0000313" key="6">
    <source>
        <dbReference type="EMBL" id="TWU47466.1"/>
    </source>
</evidence>
<dbReference type="Gene3D" id="1.10.490.10">
    <property type="entry name" value="Globins"/>
    <property type="match status" value="1"/>
</dbReference>
<dbReference type="GO" id="GO:0020037">
    <property type="term" value="F:heme binding"/>
    <property type="evidence" value="ECO:0007669"/>
    <property type="project" value="InterPro"/>
</dbReference>
<dbReference type="InterPro" id="IPR001486">
    <property type="entry name" value="Hemoglobin_trunc"/>
</dbReference>
<dbReference type="GO" id="GO:0019825">
    <property type="term" value="F:oxygen binding"/>
    <property type="evidence" value="ECO:0007669"/>
    <property type="project" value="InterPro"/>
</dbReference>
<keyword evidence="3 5" id="KW-0479">Metal-binding</keyword>
<dbReference type="Pfam" id="PF01152">
    <property type="entry name" value="Bac_globin"/>
    <property type="match status" value="1"/>
</dbReference>
<dbReference type="SUPFAM" id="SSF46458">
    <property type="entry name" value="Globin-like"/>
    <property type="match status" value="1"/>
</dbReference>
<evidence type="ECO:0000256" key="4">
    <source>
        <dbReference type="ARBA" id="ARBA00023004"/>
    </source>
</evidence>
<dbReference type="GO" id="GO:0046872">
    <property type="term" value="F:metal ion binding"/>
    <property type="evidence" value="ECO:0007669"/>
    <property type="project" value="UniProtKB-KW"/>
</dbReference>
<evidence type="ECO:0000256" key="5">
    <source>
        <dbReference type="PIRSR" id="PIRSR601486-1"/>
    </source>
</evidence>
<dbReference type="InterPro" id="IPR012292">
    <property type="entry name" value="Globin/Proto"/>
</dbReference>
<proteinExistence type="predicted"/>
<feature type="binding site" description="distal binding residue" evidence="5">
    <location>
        <position position="74"/>
    </location>
    <ligand>
        <name>heme</name>
        <dbReference type="ChEBI" id="CHEBI:30413"/>
    </ligand>
    <ligandPart>
        <name>Fe</name>
        <dbReference type="ChEBI" id="CHEBI:18248"/>
    </ligandPart>
</feature>
<dbReference type="CDD" id="cd00454">
    <property type="entry name" value="TrHb1_N"/>
    <property type="match status" value="1"/>
</dbReference>
<reference evidence="6 7" key="1">
    <citation type="submission" date="2019-02" db="EMBL/GenBank/DDBJ databases">
        <title>Deep-cultivation of Planctomycetes and their phenomic and genomic characterization uncovers novel biology.</title>
        <authorList>
            <person name="Wiegand S."/>
            <person name="Jogler M."/>
            <person name="Boedeker C."/>
            <person name="Pinto D."/>
            <person name="Vollmers J."/>
            <person name="Rivas-Marin E."/>
            <person name="Kohn T."/>
            <person name="Peeters S.H."/>
            <person name="Heuer A."/>
            <person name="Rast P."/>
            <person name="Oberbeckmann S."/>
            <person name="Bunk B."/>
            <person name="Jeske O."/>
            <person name="Meyerdierks A."/>
            <person name="Storesund J.E."/>
            <person name="Kallscheuer N."/>
            <person name="Luecker S."/>
            <person name="Lage O.M."/>
            <person name="Pohl T."/>
            <person name="Merkel B.J."/>
            <person name="Hornburger P."/>
            <person name="Mueller R.-W."/>
            <person name="Bruemmer F."/>
            <person name="Labrenz M."/>
            <person name="Spormann A.M."/>
            <person name="Op Den Camp H."/>
            <person name="Overmann J."/>
            <person name="Amann R."/>
            <person name="Jetten M.S.M."/>
            <person name="Mascher T."/>
            <person name="Medema M.H."/>
            <person name="Devos D.P."/>
            <person name="Kaster A.-K."/>
            <person name="Ovreas L."/>
            <person name="Rohde M."/>
            <person name="Galperin M.Y."/>
            <person name="Jogler C."/>
        </authorList>
    </citation>
    <scope>NUCLEOTIDE SEQUENCE [LARGE SCALE GENOMIC DNA]</scope>
    <source>
        <strain evidence="6 7">Poly51</strain>
    </source>
</reference>
<gene>
    <name evidence="6" type="ORF">Poly51_52660</name>
</gene>
<dbReference type="InterPro" id="IPR009050">
    <property type="entry name" value="Globin-like_sf"/>
</dbReference>
<evidence type="ECO:0000256" key="1">
    <source>
        <dbReference type="ARBA" id="ARBA00022448"/>
    </source>
</evidence>
<dbReference type="RefSeq" id="WP_146461276.1">
    <property type="nucleotide sequence ID" value="NZ_SJPW01000007.1"/>
</dbReference>
<evidence type="ECO:0000256" key="3">
    <source>
        <dbReference type="ARBA" id="ARBA00022723"/>
    </source>
</evidence>
<sequence length="127" mass="13986">MSDASEALFDRLGGVTGVTKIIDEMYRRVLEDGLLSPFFEGVPMDRLRSMQYHFFASALDGPSTYTGAELNSIHHGRGITAVHFAKFCGHFADAMEHQGASRRDVDDALARLATYRDKITGDSNIDG</sequence>
<keyword evidence="2 5" id="KW-0349">Heme</keyword>
<protein>
    <recommendedName>
        <fullName evidence="8">Group 1 truncated hemoglobin GlbN</fullName>
    </recommendedName>
</protein>